<keyword evidence="5 8" id="KW-0472">Membrane</keyword>
<gene>
    <name evidence="9" type="primary">Dvir\GJ24626</name>
    <name evidence="9" type="ORF">Dvir_GJ24626</name>
</gene>
<dbReference type="OMA" id="INPLVAC"/>
<comment type="subcellular location">
    <subcellularLocation>
        <location evidence="1 8">Cell membrane</location>
        <topology evidence="1 8">Multi-pass membrane protein</topology>
    </subcellularLocation>
</comment>
<dbReference type="KEGG" id="dvi:6629665"/>
<feature type="transmembrane region" description="Helical" evidence="8">
    <location>
        <begin position="180"/>
        <end position="203"/>
    </location>
</feature>
<evidence type="ECO:0000256" key="1">
    <source>
        <dbReference type="ARBA" id="ARBA00004651"/>
    </source>
</evidence>
<dbReference type="Proteomes" id="UP000008792">
    <property type="component" value="Unassembled WGS sequence"/>
</dbReference>
<dbReference type="GO" id="GO:0030424">
    <property type="term" value="C:axon"/>
    <property type="evidence" value="ECO:0007669"/>
    <property type="project" value="TreeGrafter"/>
</dbReference>
<dbReference type="PANTHER" id="PTHR21143">
    <property type="entry name" value="INVERTEBRATE GUSTATORY RECEPTOR"/>
    <property type="match status" value="1"/>
</dbReference>
<comment type="similarity">
    <text evidence="8">Belongs to the insect chemoreceptor superfamily. Gustatory receptor (GR) family.</text>
</comment>
<dbReference type="eggNOG" id="ENOG502T7X7">
    <property type="taxonomic scope" value="Eukaryota"/>
</dbReference>
<protein>
    <recommendedName>
        <fullName evidence="8">Gustatory receptor</fullName>
    </recommendedName>
</protein>
<evidence type="ECO:0000256" key="3">
    <source>
        <dbReference type="ARBA" id="ARBA00022692"/>
    </source>
</evidence>
<keyword evidence="3 8" id="KW-0812">Transmembrane</keyword>
<dbReference type="GO" id="GO:0030425">
    <property type="term" value="C:dendrite"/>
    <property type="evidence" value="ECO:0007669"/>
    <property type="project" value="TreeGrafter"/>
</dbReference>
<keyword evidence="6 8" id="KW-0675">Receptor</keyword>
<dbReference type="InParanoid" id="B4M029"/>
<accession>B4M029</accession>
<dbReference type="PhylomeDB" id="B4M029"/>
<dbReference type="Pfam" id="PF08395">
    <property type="entry name" value="7tm_7"/>
    <property type="match status" value="1"/>
</dbReference>
<dbReference type="EMBL" id="CH940650">
    <property type="protein sequence ID" value="EDW68279.1"/>
    <property type="molecule type" value="Genomic_DNA"/>
</dbReference>
<evidence type="ECO:0000313" key="9">
    <source>
        <dbReference type="EMBL" id="EDW68279.1"/>
    </source>
</evidence>
<comment type="function">
    <text evidence="8">Gustatory receptor which mediates acceptance or avoidance behavior, depending on its substrates.</text>
</comment>
<dbReference type="GO" id="GO:0043025">
    <property type="term" value="C:neuronal cell body"/>
    <property type="evidence" value="ECO:0007669"/>
    <property type="project" value="TreeGrafter"/>
</dbReference>
<dbReference type="PANTHER" id="PTHR21143:SF131">
    <property type="entry name" value="GUSTATORY AND ODORANT RECEPTOR 63A-RELATED"/>
    <property type="match status" value="1"/>
</dbReference>
<dbReference type="HOGENOM" id="CLU_682014_0_0_1"/>
<evidence type="ECO:0000256" key="2">
    <source>
        <dbReference type="ARBA" id="ARBA00022475"/>
    </source>
</evidence>
<dbReference type="FunCoup" id="B4M029">
    <property type="interactions" value="15"/>
</dbReference>
<dbReference type="OrthoDB" id="6366728at2759"/>
<keyword evidence="10" id="KW-1185">Reference proteome</keyword>
<reference evidence="9 10" key="1">
    <citation type="journal article" date="2007" name="Nature">
        <title>Evolution of genes and genomes on the Drosophila phylogeny.</title>
        <authorList>
            <consortium name="Drosophila 12 Genomes Consortium"/>
            <person name="Clark A.G."/>
            <person name="Eisen M.B."/>
            <person name="Smith D.R."/>
            <person name="Bergman C.M."/>
            <person name="Oliver B."/>
            <person name="Markow T.A."/>
            <person name="Kaufman T.C."/>
            <person name="Kellis M."/>
            <person name="Gelbart W."/>
            <person name="Iyer V.N."/>
            <person name="Pollard D.A."/>
            <person name="Sackton T.B."/>
            <person name="Larracuente A.M."/>
            <person name="Singh N.D."/>
            <person name="Abad J.P."/>
            <person name="Abt D.N."/>
            <person name="Adryan B."/>
            <person name="Aguade M."/>
            <person name="Akashi H."/>
            <person name="Anderson W.W."/>
            <person name="Aquadro C.F."/>
            <person name="Ardell D.H."/>
            <person name="Arguello R."/>
            <person name="Artieri C.G."/>
            <person name="Barbash D.A."/>
            <person name="Barker D."/>
            <person name="Barsanti P."/>
            <person name="Batterham P."/>
            <person name="Batzoglou S."/>
            <person name="Begun D."/>
            <person name="Bhutkar A."/>
            <person name="Blanco E."/>
            <person name="Bosak S.A."/>
            <person name="Bradley R.K."/>
            <person name="Brand A.D."/>
            <person name="Brent M.R."/>
            <person name="Brooks A.N."/>
            <person name="Brown R.H."/>
            <person name="Butlin R.K."/>
            <person name="Caggese C."/>
            <person name="Calvi B.R."/>
            <person name="Bernardo de Carvalho A."/>
            <person name="Caspi A."/>
            <person name="Castrezana S."/>
            <person name="Celniker S.E."/>
            <person name="Chang J.L."/>
            <person name="Chapple C."/>
            <person name="Chatterji S."/>
            <person name="Chinwalla A."/>
            <person name="Civetta A."/>
            <person name="Clifton S.W."/>
            <person name="Comeron J.M."/>
            <person name="Costello J.C."/>
            <person name="Coyne J.A."/>
            <person name="Daub J."/>
            <person name="David R.G."/>
            <person name="Delcher A.L."/>
            <person name="Delehaunty K."/>
            <person name="Do C.B."/>
            <person name="Ebling H."/>
            <person name="Edwards K."/>
            <person name="Eickbush T."/>
            <person name="Evans J.D."/>
            <person name="Filipski A."/>
            <person name="Findeiss S."/>
            <person name="Freyhult E."/>
            <person name="Fulton L."/>
            <person name="Fulton R."/>
            <person name="Garcia A.C."/>
            <person name="Gardiner A."/>
            <person name="Garfield D.A."/>
            <person name="Garvin B.E."/>
            <person name="Gibson G."/>
            <person name="Gilbert D."/>
            <person name="Gnerre S."/>
            <person name="Godfrey J."/>
            <person name="Good R."/>
            <person name="Gotea V."/>
            <person name="Gravely B."/>
            <person name="Greenberg A.J."/>
            <person name="Griffiths-Jones S."/>
            <person name="Gross S."/>
            <person name="Guigo R."/>
            <person name="Gustafson E.A."/>
            <person name="Haerty W."/>
            <person name="Hahn M.W."/>
            <person name="Halligan D.L."/>
            <person name="Halpern A.L."/>
            <person name="Halter G.M."/>
            <person name="Han M.V."/>
            <person name="Heger A."/>
            <person name="Hillier L."/>
            <person name="Hinrichs A.S."/>
            <person name="Holmes I."/>
            <person name="Hoskins R.A."/>
            <person name="Hubisz M.J."/>
            <person name="Hultmark D."/>
            <person name="Huntley M.A."/>
            <person name="Jaffe D.B."/>
            <person name="Jagadeeshan S."/>
            <person name="Jeck W.R."/>
            <person name="Johnson J."/>
            <person name="Jones C.D."/>
            <person name="Jordan W.C."/>
            <person name="Karpen G.H."/>
            <person name="Kataoka E."/>
            <person name="Keightley P.D."/>
            <person name="Kheradpour P."/>
            <person name="Kirkness E.F."/>
            <person name="Koerich L.B."/>
            <person name="Kristiansen K."/>
            <person name="Kudrna D."/>
            <person name="Kulathinal R.J."/>
            <person name="Kumar S."/>
            <person name="Kwok R."/>
            <person name="Lander E."/>
            <person name="Langley C.H."/>
            <person name="Lapoint R."/>
            <person name="Lazzaro B.P."/>
            <person name="Lee S.J."/>
            <person name="Levesque L."/>
            <person name="Li R."/>
            <person name="Lin C.F."/>
            <person name="Lin M.F."/>
            <person name="Lindblad-Toh K."/>
            <person name="Llopart A."/>
            <person name="Long M."/>
            <person name="Low L."/>
            <person name="Lozovsky E."/>
            <person name="Lu J."/>
            <person name="Luo M."/>
            <person name="Machado C.A."/>
            <person name="Makalowski W."/>
            <person name="Marzo M."/>
            <person name="Matsuda M."/>
            <person name="Matzkin L."/>
            <person name="McAllister B."/>
            <person name="McBride C.S."/>
            <person name="McKernan B."/>
            <person name="McKernan K."/>
            <person name="Mendez-Lago M."/>
            <person name="Minx P."/>
            <person name="Mollenhauer M.U."/>
            <person name="Montooth K."/>
            <person name="Mount S.M."/>
            <person name="Mu X."/>
            <person name="Myers E."/>
            <person name="Negre B."/>
            <person name="Newfeld S."/>
            <person name="Nielsen R."/>
            <person name="Noor M.A."/>
            <person name="O'Grady P."/>
            <person name="Pachter L."/>
            <person name="Papaceit M."/>
            <person name="Parisi M.J."/>
            <person name="Parisi M."/>
            <person name="Parts L."/>
            <person name="Pedersen J.S."/>
            <person name="Pesole G."/>
            <person name="Phillippy A.M."/>
            <person name="Ponting C.P."/>
            <person name="Pop M."/>
            <person name="Porcelli D."/>
            <person name="Powell J.R."/>
            <person name="Prohaska S."/>
            <person name="Pruitt K."/>
            <person name="Puig M."/>
            <person name="Quesneville H."/>
            <person name="Ram K.R."/>
            <person name="Rand D."/>
            <person name="Rasmussen M.D."/>
            <person name="Reed L.K."/>
            <person name="Reenan R."/>
            <person name="Reily A."/>
            <person name="Remington K.A."/>
            <person name="Rieger T.T."/>
            <person name="Ritchie M.G."/>
            <person name="Robin C."/>
            <person name="Rogers Y.H."/>
            <person name="Rohde C."/>
            <person name="Rozas J."/>
            <person name="Rubenfield M.J."/>
            <person name="Ruiz A."/>
            <person name="Russo S."/>
            <person name="Salzberg S.L."/>
            <person name="Sanchez-Gracia A."/>
            <person name="Saranga D.J."/>
            <person name="Sato H."/>
            <person name="Schaeffer S.W."/>
            <person name="Schatz M.C."/>
            <person name="Schlenke T."/>
            <person name="Schwartz R."/>
            <person name="Segarra C."/>
            <person name="Singh R.S."/>
            <person name="Sirot L."/>
            <person name="Sirota M."/>
            <person name="Sisneros N.B."/>
            <person name="Smith C.D."/>
            <person name="Smith T.F."/>
            <person name="Spieth J."/>
            <person name="Stage D.E."/>
            <person name="Stark A."/>
            <person name="Stephan W."/>
            <person name="Strausberg R.L."/>
            <person name="Strempel S."/>
            <person name="Sturgill D."/>
            <person name="Sutton G."/>
            <person name="Sutton G.G."/>
            <person name="Tao W."/>
            <person name="Teichmann S."/>
            <person name="Tobari Y.N."/>
            <person name="Tomimura Y."/>
            <person name="Tsolas J.M."/>
            <person name="Valente V.L."/>
            <person name="Venter E."/>
            <person name="Venter J.C."/>
            <person name="Vicario S."/>
            <person name="Vieira F.G."/>
            <person name="Vilella A.J."/>
            <person name="Villasante A."/>
            <person name="Walenz B."/>
            <person name="Wang J."/>
            <person name="Wasserman M."/>
            <person name="Watts T."/>
            <person name="Wilson D."/>
            <person name="Wilson R.K."/>
            <person name="Wing R.A."/>
            <person name="Wolfner M.F."/>
            <person name="Wong A."/>
            <person name="Wong G.K."/>
            <person name="Wu C.I."/>
            <person name="Wu G."/>
            <person name="Yamamoto D."/>
            <person name="Yang H.P."/>
            <person name="Yang S.P."/>
            <person name="Yorke J.A."/>
            <person name="Yoshida K."/>
            <person name="Zdobnov E."/>
            <person name="Zhang P."/>
            <person name="Zhang Y."/>
            <person name="Zimin A.V."/>
            <person name="Baldwin J."/>
            <person name="Abdouelleil A."/>
            <person name="Abdulkadir J."/>
            <person name="Abebe A."/>
            <person name="Abera B."/>
            <person name="Abreu J."/>
            <person name="Acer S.C."/>
            <person name="Aftuck L."/>
            <person name="Alexander A."/>
            <person name="An P."/>
            <person name="Anderson E."/>
            <person name="Anderson S."/>
            <person name="Arachi H."/>
            <person name="Azer M."/>
            <person name="Bachantsang P."/>
            <person name="Barry A."/>
            <person name="Bayul T."/>
            <person name="Berlin A."/>
            <person name="Bessette D."/>
            <person name="Bloom T."/>
            <person name="Blye J."/>
            <person name="Boguslavskiy L."/>
            <person name="Bonnet C."/>
            <person name="Boukhgalter B."/>
            <person name="Bourzgui I."/>
            <person name="Brown A."/>
            <person name="Cahill P."/>
            <person name="Channer S."/>
            <person name="Cheshatsang Y."/>
            <person name="Chuda L."/>
            <person name="Citroen M."/>
            <person name="Collymore A."/>
            <person name="Cooke P."/>
            <person name="Costello M."/>
            <person name="D'Aco K."/>
            <person name="Daza R."/>
            <person name="De Haan G."/>
            <person name="DeGray S."/>
            <person name="DeMaso C."/>
            <person name="Dhargay N."/>
            <person name="Dooley K."/>
            <person name="Dooley E."/>
            <person name="Doricent M."/>
            <person name="Dorje P."/>
            <person name="Dorjee K."/>
            <person name="Dupes A."/>
            <person name="Elong R."/>
            <person name="Falk J."/>
            <person name="Farina A."/>
            <person name="Faro S."/>
            <person name="Ferguson D."/>
            <person name="Fisher S."/>
            <person name="Foley C.D."/>
            <person name="Franke A."/>
            <person name="Friedrich D."/>
            <person name="Gadbois L."/>
            <person name="Gearin G."/>
            <person name="Gearin C.R."/>
            <person name="Giannoukos G."/>
            <person name="Goode T."/>
            <person name="Graham J."/>
            <person name="Grandbois E."/>
            <person name="Grewal S."/>
            <person name="Gyaltsen K."/>
            <person name="Hafez N."/>
            <person name="Hagos B."/>
            <person name="Hall J."/>
            <person name="Henson C."/>
            <person name="Hollinger A."/>
            <person name="Honan T."/>
            <person name="Huard M.D."/>
            <person name="Hughes L."/>
            <person name="Hurhula B."/>
            <person name="Husby M.E."/>
            <person name="Kamat A."/>
            <person name="Kanga B."/>
            <person name="Kashin S."/>
            <person name="Khazanovich D."/>
            <person name="Kisner P."/>
            <person name="Lance K."/>
            <person name="Lara M."/>
            <person name="Lee W."/>
            <person name="Lennon N."/>
            <person name="Letendre F."/>
            <person name="LeVine R."/>
            <person name="Lipovsky A."/>
            <person name="Liu X."/>
            <person name="Liu J."/>
            <person name="Liu S."/>
            <person name="Lokyitsang T."/>
            <person name="Lokyitsang Y."/>
            <person name="Lubonja R."/>
            <person name="Lui A."/>
            <person name="MacDonald P."/>
            <person name="Magnisalis V."/>
            <person name="Maru K."/>
            <person name="Matthews C."/>
            <person name="McCusker W."/>
            <person name="McDonough S."/>
            <person name="Mehta T."/>
            <person name="Meldrim J."/>
            <person name="Meneus L."/>
            <person name="Mihai O."/>
            <person name="Mihalev A."/>
            <person name="Mihova T."/>
            <person name="Mittelman R."/>
            <person name="Mlenga V."/>
            <person name="Montmayeur A."/>
            <person name="Mulrain L."/>
            <person name="Navidi A."/>
            <person name="Naylor J."/>
            <person name="Negash T."/>
            <person name="Nguyen T."/>
            <person name="Nguyen N."/>
            <person name="Nicol R."/>
            <person name="Norbu C."/>
            <person name="Norbu N."/>
            <person name="Novod N."/>
            <person name="O'Neill B."/>
            <person name="Osman S."/>
            <person name="Markiewicz E."/>
            <person name="Oyono O.L."/>
            <person name="Patti C."/>
            <person name="Phunkhang P."/>
            <person name="Pierre F."/>
            <person name="Priest M."/>
            <person name="Raghuraman S."/>
            <person name="Rege F."/>
            <person name="Reyes R."/>
            <person name="Rise C."/>
            <person name="Rogov P."/>
            <person name="Ross K."/>
            <person name="Ryan E."/>
            <person name="Settipalli S."/>
            <person name="Shea T."/>
            <person name="Sherpa N."/>
            <person name="Shi L."/>
            <person name="Shih D."/>
            <person name="Sparrow T."/>
            <person name="Spaulding J."/>
            <person name="Stalker J."/>
            <person name="Stange-Thomann N."/>
            <person name="Stavropoulos S."/>
            <person name="Stone C."/>
            <person name="Strader C."/>
            <person name="Tesfaye S."/>
            <person name="Thomson T."/>
            <person name="Thoulutsang Y."/>
            <person name="Thoulutsang D."/>
            <person name="Topham K."/>
            <person name="Topping I."/>
            <person name="Tsamla T."/>
            <person name="Vassiliev H."/>
            <person name="Vo A."/>
            <person name="Wangchuk T."/>
            <person name="Wangdi T."/>
            <person name="Weiand M."/>
            <person name="Wilkinson J."/>
            <person name="Wilson A."/>
            <person name="Yadav S."/>
            <person name="Young G."/>
            <person name="Yu Q."/>
            <person name="Zembek L."/>
            <person name="Zhong D."/>
            <person name="Zimmer A."/>
            <person name="Zwirko Z."/>
            <person name="Jaffe D.B."/>
            <person name="Alvarez P."/>
            <person name="Brockman W."/>
            <person name="Butler J."/>
            <person name="Chin C."/>
            <person name="Gnerre S."/>
            <person name="Grabherr M."/>
            <person name="Kleber M."/>
            <person name="Mauceli E."/>
            <person name="MacCallum I."/>
        </authorList>
    </citation>
    <scope>NUCLEOTIDE SEQUENCE [LARGE SCALE GENOMIC DNA]</scope>
    <source>
        <strain evidence="10">Tucson 15010-1051.87</strain>
    </source>
</reference>
<feature type="transmembrane region" description="Helical" evidence="8">
    <location>
        <begin position="293"/>
        <end position="311"/>
    </location>
</feature>
<dbReference type="InterPro" id="IPR013604">
    <property type="entry name" value="7TM_chemorcpt"/>
</dbReference>
<dbReference type="GO" id="GO:0007165">
    <property type="term" value="P:signal transduction"/>
    <property type="evidence" value="ECO:0007669"/>
    <property type="project" value="UniProtKB-KW"/>
</dbReference>
<name>B4M029_DROVI</name>
<keyword evidence="4 8" id="KW-1133">Transmembrane helix</keyword>
<organism evidence="9 10">
    <name type="scientific">Drosophila virilis</name>
    <name type="common">Fruit fly</name>
    <dbReference type="NCBI Taxonomy" id="7244"/>
    <lineage>
        <taxon>Eukaryota</taxon>
        <taxon>Metazoa</taxon>
        <taxon>Ecdysozoa</taxon>
        <taxon>Arthropoda</taxon>
        <taxon>Hexapoda</taxon>
        <taxon>Insecta</taxon>
        <taxon>Pterygota</taxon>
        <taxon>Neoptera</taxon>
        <taxon>Endopterygota</taxon>
        <taxon>Diptera</taxon>
        <taxon>Brachycera</taxon>
        <taxon>Muscomorpha</taxon>
        <taxon>Ephydroidea</taxon>
        <taxon>Drosophilidae</taxon>
        <taxon>Drosophila</taxon>
    </lineage>
</organism>
<dbReference type="GO" id="GO:0005886">
    <property type="term" value="C:plasma membrane"/>
    <property type="evidence" value="ECO:0007669"/>
    <property type="project" value="UniProtKB-SubCell"/>
</dbReference>
<evidence type="ECO:0000256" key="5">
    <source>
        <dbReference type="ARBA" id="ARBA00023136"/>
    </source>
</evidence>
<feature type="transmembrane region" description="Helical" evidence="8">
    <location>
        <begin position="142"/>
        <end position="160"/>
    </location>
</feature>
<feature type="transmembrane region" description="Helical" evidence="8">
    <location>
        <begin position="251"/>
        <end position="272"/>
    </location>
</feature>
<sequence>MEGQLLATARPYLQFFSLVTLIPPPSSYARDSDLCRRRLLIFAFGCYSCCVLLLGMYVTYVNIITLNFEIRILEVEDFTSALGIVQKIFYTILLAIIHVNMLICFRRLGHIYMNIAALELDLDDASLSFGGLVKRTRFRQRLAHVIGLWIMFLLLAFPIITVPVMTEYMSWRNKILTEFLLLVLQLKGVEYVLFVVIVQELLLRLRHTLIYLQQELADCNQRVLLQALCLALLRNKQLMARVWKLVGELEAYYLLPMLCLFLYNGLAMLHIVNWAYIQAFNPSDCANCRYLRVGNLMLLFINLLIPCWLSQNCIGTYNSFKRIIHNIRYGKINPPLLSNALREYALQLEHLKLRFTCGNFFEINLKCFGSMVVTIVSFTIILIQFKLQGIVDAKRQIKQKSQPKAH</sequence>
<keyword evidence="7 8" id="KW-0807">Transducer</keyword>
<evidence type="ECO:0000256" key="6">
    <source>
        <dbReference type="ARBA" id="ARBA00023170"/>
    </source>
</evidence>
<evidence type="ECO:0000256" key="4">
    <source>
        <dbReference type="ARBA" id="ARBA00022989"/>
    </source>
</evidence>
<evidence type="ECO:0000256" key="7">
    <source>
        <dbReference type="ARBA" id="ARBA00023224"/>
    </source>
</evidence>
<feature type="transmembrane region" description="Helical" evidence="8">
    <location>
        <begin position="363"/>
        <end position="385"/>
    </location>
</feature>
<evidence type="ECO:0000313" key="10">
    <source>
        <dbReference type="Proteomes" id="UP000008792"/>
    </source>
</evidence>
<dbReference type="GO" id="GO:0033041">
    <property type="term" value="F:sweet taste receptor activity"/>
    <property type="evidence" value="ECO:0007669"/>
    <property type="project" value="TreeGrafter"/>
</dbReference>
<proteinExistence type="inferred from homology"/>
<feature type="transmembrane region" description="Helical" evidence="8">
    <location>
        <begin position="84"/>
        <end position="105"/>
    </location>
</feature>
<feature type="transmembrane region" description="Helical" evidence="8">
    <location>
        <begin position="39"/>
        <end position="64"/>
    </location>
</feature>
<keyword evidence="2 8" id="KW-1003">Cell membrane</keyword>
<evidence type="ECO:0000256" key="8">
    <source>
        <dbReference type="RuleBase" id="RU363108"/>
    </source>
</evidence>
<dbReference type="AlphaFoldDB" id="B4M029"/>